<dbReference type="InterPro" id="IPR036249">
    <property type="entry name" value="Thioredoxin-like_sf"/>
</dbReference>
<dbReference type="Gene3D" id="3.40.30.10">
    <property type="entry name" value="Glutaredoxin"/>
    <property type="match status" value="1"/>
</dbReference>
<dbReference type="OrthoDB" id="9799347at2"/>
<feature type="domain" description="Thioredoxin" evidence="6">
    <location>
        <begin position="52"/>
        <end position="191"/>
    </location>
</feature>
<evidence type="ECO:0000256" key="2">
    <source>
        <dbReference type="ARBA" id="ARBA00022748"/>
    </source>
</evidence>
<keyword evidence="8" id="KW-1185">Reference proteome</keyword>
<evidence type="ECO:0000313" key="7">
    <source>
        <dbReference type="EMBL" id="SNB51998.1"/>
    </source>
</evidence>
<keyword evidence="4" id="KW-0676">Redox-active center</keyword>
<dbReference type="CDD" id="cd03010">
    <property type="entry name" value="TlpA_like_DsbE"/>
    <property type="match status" value="1"/>
</dbReference>
<proteinExistence type="predicted"/>
<dbReference type="RefSeq" id="WP_088559497.1">
    <property type="nucleotide sequence ID" value="NZ_FYEH01000001.1"/>
</dbReference>
<comment type="subcellular location">
    <subcellularLocation>
        <location evidence="1">Cell envelope</location>
    </subcellularLocation>
</comment>
<feature type="transmembrane region" description="Helical" evidence="5">
    <location>
        <begin position="20"/>
        <end position="42"/>
    </location>
</feature>
<dbReference type="InterPro" id="IPR013766">
    <property type="entry name" value="Thioredoxin_domain"/>
</dbReference>
<dbReference type="GO" id="GO:0015036">
    <property type="term" value="F:disulfide oxidoreductase activity"/>
    <property type="evidence" value="ECO:0007669"/>
    <property type="project" value="InterPro"/>
</dbReference>
<evidence type="ECO:0000259" key="6">
    <source>
        <dbReference type="PROSITE" id="PS51352"/>
    </source>
</evidence>
<dbReference type="Pfam" id="PF00578">
    <property type="entry name" value="AhpC-TSA"/>
    <property type="match status" value="1"/>
</dbReference>
<dbReference type="NCBIfam" id="TIGR00385">
    <property type="entry name" value="dsbE"/>
    <property type="match status" value="1"/>
</dbReference>
<keyword evidence="5" id="KW-0812">Transmembrane</keyword>
<dbReference type="InterPro" id="IPR000866">
    <property type="entry name" value="AhpC/TSA"/>
</dbReference>
<evidence type="ECO:0000256" key="5">
    <source>
        <dbReference type="SAM" id="Phobius"/>
    </source>
</evidence>
<protein>
    <submittedName>
        <fullName evidence="7">Cytochrome c biogenesis protein CcmG, thiol:disulfide interchange protein DsbE</fullName>
    </submittedName>
</protein>
<keyword evidence="2" id="KW-0201">Cytochrome c-type biogenesis</keyword>
<name>A0A212PYF9_9PROT</name>
<sequence length="195" mass="21519">MAITHRPEATDLDRTPKSRWRWLFLLPLFVFVGVGGFLAVGLTRDPEKLPSALIDKPVPAFDLPPLAGREDGGLKTADLGHGQVMLVNVFASWCIPCKVEHPMLMRLAKEGIPVVGINYKDKPEDVARFLAEMGSPYQKIGADRDGRAAIDFGVYGVPETFIIGKDGKIAYRLAGAIQERELEENIRPVLKALTR</sequence>
<dbReference type="Proteomes" id="UP000197065">
    <property type="component" value="Unassembled WGS sequence"/>
</dbReference>
<keyword evidence="5" id="KW-1133">Transmembrane helix</keyword>
<dbReference type="PANTHER" id="PTHR42852:SF6">
    <property type="entry name" value="THIOL:DISULFIDE INTERCHANGE PROTEIN DSBE"/>
    <property type="match status" value="1"/>
</dbReference>
<keyword evidence="3" id="KW-1015">Disulfide bond</keyword>
<dbReference type="InterPro" id="IPR004799">
    <property type="entry name" value="Periplasmic_diS_OxRdtase_DsbE"/>
</dbReference>
<evidence type="ECO:0000256" key="1">
    <source>
        <dbReference type="ARBA" id="ARBA00004196"/>
    </source>
</evidence>
<dbReference type="SUPFAM" id="SSF52833">
    <property type="entry name" value="Thioredoxin-like"/>
    <property type="match status" value="1"/>
</dbReference>
<dbReference type="PANTHER" id="PTHR42852">
    <property type="entry name" value="THIOL:DISULFIDE INTERCHANGE PROTEIN DSBE"/>
    <property type="match status" value="1"/>
</dbReference>
<dbReference type="InterPro" id="IPR050553">
    <property type="entry name" value="Thioredoxin_ResA/DsbE_sf"/>
</dbReference>
<dbReference type="PROSITE" id="PS51352">
    <property type="entry name" value="THIOREDOXIN_2"/>
    <property type="match status" value="1"/>
</dbReference>
<dbReference type="GO" id="GO:0017004">
    <property type="term" value="P:cytochrome complex assembly"/>
    <property type="evidence" value="ECO:0007669"/>
    <property type="project" value="UniProtKB-KW"/>
</dbReference>
<dbReference type="EMBL" id="FYEH01000001">
    <property type="protein sequence ID" value="SNB51998.1"/>
    <property type="molecule type" value="Genomic_DNA"/>
</dbReference>
<evidence type="ECO:0000256" key="4">
    <source>
        <dbReference type="ARBA" id="ARBA00023284"/>
    </source>
</evidence>
<organism evidence="7 8">
    <name type="scientific">Arboricoccus pini</name>
    <dbReference type="NCBI Taxonomy" id="1963835"/>
    <lineage>
        <taxon>Bacteria</taxon>
        <taxon>Pseudomonadati</taxon>
        <taxon>Pseudomonadota</taxon>
        <taxon>Alphaproteobacteria</taxon>
        <taxon>Geminicoccales</taxon>
        <taxon>Geminicoccaceae</taxon>
        <taxon>Arboricoccus</taxon>
    </lineage>
</organism>
<accession>A0A212PYF9</accession>
<evidence type="ECO:0000256" key="3">
    <source>
        <dbReference type="ARBA" id="ARBA00023157"/>
    </source>
</evidence>
<keyword evidence="5" id="KW-0472">Membrane</keyword>
<dbReference type="AlphaFoldDB" id="A0A212PYF9"/>
<dbReference type="GO" id="GO:0016209">
    <property type="term" value="F:antioxidant activity"/>
    <property type="evidence" value="ECO:0007669"/>
    <property type="project" value="InterPro"/>
</dbReference>
<dbReference type="GO" id="GO:0030288">
    <property type="term" value="C:outer membrane-bounded periplasmic space"/>
    <property type="evidence" value="ECO:0007669"/>
    <property type="project" value="InterPro"/>
</dbReference>
<reference evidence="7 8" key="1">
    <citation type="submission" date="2017-06" db="EMBL/GenBank/DDBJ databases">
        <authorList>
            <person name="Kim H.J."/>
            <person name="Triplett B.A."/>
        </authorList>
    </citation>
    <scope>NUCLEOTIDE SEQUENCE [LARGE SCALE GENOMIC DNA]</scope>
    <source>
        <strain evidence="7 8">B29T1</strain>
    </source>
</reference>
<evidence type="ECO:0000313" key="8">
    <source>
        <dbReference type="Proteomes" id="UP000197065"/>
    </source>
</evidence>
<gene>
    <name evidence="7" type="ORF">SAMN07250955_101163</name>
</gene>